<dbReference type="Proteomes" id="UP000789390">
    <property type="component" value="Unassembled WGS sequence"/>
</dbReference>
<dbReference type="PANTHER" id="PTHR10005:SF25">
    <property type="entry name" value="SNO ONCOGENE, ISOFORM B"/>
    <property type="match status" value="1"/>
</dbReference>
<feature type="compositionally biased region" description="Basic and acidic residues" evidence="2">
    <location>
        <begin position="100"/>
        <end position="109"/>
    </location>
</feature>
<dbReference type="InterPro" id="IPR023216">
    <property type="entry name" value="Tscrpt_reg_SKI_SnoN"/>
</dbReference>
<dbReference type="GO" id="GO:0046332">
    <property type="term" value="F:SMAD binding"/>
    <property type="evidence" value="ECO:0007669"/>
    <property type="project" value="InterPro"/>
</dbReference>
<feature type="domain" description="c-SKI SMAD4-binding" evidence="3">
    <location>
        <begin position="388"/>
        <end position="483"/>
    </location>
</feature>
<comment type="similarity">
    <text evidence="1">Belongs to the SKI family.</text>
</comment>
<dbReference type="InterPro" id="IPR009061">
    <property type="entry name" value="DNA-bd_dom_put_sf"/>
</dbReference>
<evidence type="ECO:0000256" key="1">
    <source>
        <dbReference type="ARBA" id="ARBA00009513"/>
    </source>
</evidence>
<proteinExistence type="inferred from homology"/>
<evidence type="ECO:0000259" key="3">
    <source>
        <dbReference type="SMART" id="SM01046"/>
    </source>
</evidence>
<dbReference type="GO" id="GO:0000981">
    <property type="term" value="F:DNA-binding transcription factor activity, RNA polymerase II-specific"/>
    <property type="evidence" value="ECO:0007669"/>
    <property type="project" value="TreeGrafter"/>
</dbReference>
<dbReference type="GO" id="GO:0030514">
    <property type="term" value="P:negative regulation of BMP signaling pathway"/>
    <property type="evidence" value="ECO:0007669"/>
    <property type="project" value="TreeGrafter"/>
</dbReference>
<accession>A0A8J2WE54</accession>
<feature type="region of interest" description="Disordered" evidence="2">
    <location>
        <begin position="311"/>
        <end position="347"/>
    </location>
</feature>
<dbReference type="CDD" id="cd21079">
    <property type="entry name" value="DHD_Ski_Sno"/>
    <property type="match status" value="1"/>
</dbReference>
<dbReference type="Pfam" id="PF02437">
    <property type="entry name" value="Ski_Sno_DHD"/>
    <property type="match status" value="1"/>
</dbReference>
<protein>
    <recommendedName>
        <fullName evidence="3">c-SKI SMAD4-binding domain-containing protein</fullName>
    </recommendedName>
</protein>
<dbReference type="PANTHER" id="PTHR10005">
    <property type="entry name" value="SKI ONCOGENE-RELATED"/>
    <property type="match status" value="1"/>
</dbReference>
<dbReference type="SUPFAM" id="SSF63763">
    <property type="entry name" value="SAND domain-like"/>
    <property type="match status" value="1"/>
</dbReference>
<dbReference type="InterPro" id="IPR010919">
    <property type="entry name" value="SAND-like_dom_sf"/>
</dbReference>
<name>A0A8J2WE54_9CRUS</name>
<feature type="region of interest" description="Disordered" evidence="2">
    <location>
        <begin position="99"/>
        <end position="121"/>
    </location>
</feature>
<evidence type="ECO:0000313" key="5">
    <source>
        <dbReference type="Proteomes" id="UP000789390"/>
    </source>
</evidence>
<dbReference type="InterPro" id="IPR014890">
    <property type="entry name" value="c-SKI_SMAD4-bd_dom"/>
</dbReference>
<dbReference type="GO" id="GO:0005667">
    <property type="term" value="C:transcription regulator complex"/>
    <property type="evidence" value="ECO:0007669"/>
    <property type="project" value="TreeGrafter"/>
</dbReference>
<feature type="compositionally biased region" description="Low complexity" evidence="2">
    <location>
        <begin position="322"/>
        <end position="341"/>
    </location>
</feature>
<dbReference type="Pfam" id="PF08782">
    <property type="entry name" value="c-SKI_SMAD_bind"/>
    <property type="match status" value="1"/>
</dbReference>
<dbReference type="EMBL" id="CAKKLH010000055">
    <property type="protein sequence ID" value="CAH0101244.1"/>
    <property type="molecule type" value="Genomic_DNA"/>
</dbReference>
<gene>
    <name evidence="4" type="ORF">DGAL_LOCUS3572</name>
</gene>
<reference evidence="4" key="1">
    <citation type="submission" date="2021-11" db="EMBL/GenBank/DDBJ databases">
        <authorList>
            <person name="Schell T."/>
        </authorList>
    </citation>
    <scope>NUCLEOTIDE SEQUENCE</scope>
    <source>
        <strain evidence="4">M5</strain>
    </source>
</reference>
<comment type="caution">
    <text evidence="4">The sequence shown here is derived from an EMBL/GenBank/DDBJ whole genome shotgun (WGS) entry which is preliminary data.</text>
</comment>
<dbReference type="GO" id="GO:0000978">
    <property type="term" value="F:RNA polymerase II cis-regulatory region sequence-specific DNA binding"/>
    <property type="evidence" value="ECO:0007669"/>
    <property type="project" value="TreeGrafter"/>
</dbReference>
<dbReference type="SUPFAM" id="SSF46955">
    <property type="entry name" value="Putative DNA-binding domain"/>
    <property type="match status" value="1"/>
</dbReference>
<dbReference type="GO" id="GO:0005737">
    <property type="term" value="C:cytoplasm"/>
    <property type="evidence" value="ECO:0007669"/>
    <property type="project" value="TreeGrafter"/>
</dbReference>
<dbReference type="InterPro" id="IPR037000">
    <property type="entry name" value="Ski_DNA-bd_sf"/>
</dbReference>
<sequence>MMSSPSVTAAGGASVAASAPSVAAYPSPHLKQVLRSYQSAASSSLSGPNGILAGPEHGTEQAGSGLVYYAYPNLPLPVVATSVKSSLADPSSSVPCKIRVKSEPIDEKSSSSSFDNSWPTRGPQTEYDEFKVLKLKRPAYYATIKDKDAVDLSSNRDVAASATSSVSVRTATKPLPPSSSPQQQPATVQPAPLLLPSFPILSAADRGWSHAERNETQLEGQPIACFTVGGEPRLCLPQILNSVLRQFFVMQIHAVCDELQINCSRCTAEQLDSLKAAPAILPRTAASCGLITKTDAQRLCSALLRRGLNDSGSALEPHRTGPAQQQLPATPSAASPSGPSSEVPMKDGIVKKEPETLLDEDCEGEVGDNSSSSSNTTLCGSKKSNVWFRVYHQCFGKCEGLCKPELYTSPDAVCIECADCSLTLSPADFISHAHRSVENRTCHWGFDSTNWRAYLLLARRQQQPQPSNDVLLHQLEEFKNRFCCSSSTAAMAVKRKLQTAEEPMKMSKVYLAATTTAADIMVENHQHHAKRYKEHGGRQSPVVATPYDPASTGYHHHLHPVYNAVIYNNSGGGSSSSSSAYGNGLRESPPPLQENSSRIPHDKTGQPNVALLAPPRLHFHSAPAPPHAYADPLPPPSVGNPEIELSSTDTEDSESIPSHNGDEKQAWELPANLAQEVSSVEELLTRGGCDSPNSRLVLQAFRRLCFRLNWAQEQQQYPPTTNAVLKLRTDLTECDGSSTKYKST</sequence>
<dbReference type="Gene3D" id="3.10.260.20">
    <property type="entry name" value="Ski"/>
    <property type="match status" value="1"/>
</dbReference>
<dbReference type="FunFam" id="3.10.260.20:FF:000002">
    <property type="entry name" value="SKI-like oncogene a"/>
    <property type="match status" value="1"/>
</dbReference>
<dbReference type="SMART" id="SM01046">
    <property type="entry name" value="c-SKI_SMAD_bind"/>
    <property type="match status" value="1"/>
</dbReference>
<evidence type="ECO:0000256" key="2">
    <source>
        <dbReference type="SAM" id="MobiDB-lite"/>
    </source>
</evidence>
<feature type="compositionally biased region" description="Low complexity" evidence="2">
    <location>
        <begin position="161"/>
        <end position="172"/>
    </location>
</feature>
<feature type="region of interest" description="Disordered" evidence="2">
    <location>
        <begin position="161"/>
        <end position="188"/>
    </location>
</feature>
<dbReference type="GO" id="GO:0005634">
    <property type="term" value="C:nucleus"/>
    <property type="evidence" value="ECO:0007669"/>
    <property type="project" value="TreeGrafter"/>
</dbReference>
<evidence type="ECO:0000313" key="4">
    <source>
        <dbReference type="EMBL" id="CAH0101244.1"/>
    </source>
</evidence>
<dbReference type="InterPro" id="IPR003380">
    <property type="entry name" value="SKI/SNO/DAC"/>
</dbReference>
<keyword evidence="5" id="KW-1185">Reference proteome</keyword>
<dbReference type="OrthoDB" id="3938623at2759"/>
<organism evidence="4 5">
    <name type="scientific">Daphnia galeata</name>
    <dbReference type="NCBI Taxonomy" id="27404"/>
    <lineage>
        <taxon>Eukaryota</taxon>
        <taxon>Metazoa</taxon>
        <taxon>Ecdysozoa</taxon>
        <taxon>Arthropoda</taxon>
        <taxon>Crustacea</taxon>
        <taxon>Branchiopoda</taxon>
        <taxon>Diplostraca</taxon>
        <taxon>Cladocera</taxon>
        <taxon>Anomopoda</taxon>
        <taxon>Daphniidae</taxon>
        <taxon>Daphnia</taxon>
    </lineage>
</organism>
<feature type="region of interest" description="Disordered" evidence="2">
    <location>
        <begin position="573"/>
        <end position="662"/>
    </location>
</feature>
<dbReference type="AlphaFoldDB" id="A0A8J2WE54"/>
<dbReference type="Gene3D" id="3.10.390.10">
    <property type="entry name" value="SAND domain-like"/>
    <property type="match status" value="1"/>
</dbReference>